<evidence type="ECO:0000313" key="10">
    <source>
        <dbReference type="Proteomes" id="UP000429607"/>
    </source>
</evidence>
<comment type="caution">
    <text evidence="7">The sequence shown here is derived from an EMBL/GenBank/DDBJ whole genome shotgun (WGS) entry which is preliminary data.</text>
</comment>
<accession>A0A6A3HF25</accession>
<protein>
    <recommendedName>
        <fullName evidence="13">Amino acid permease/ SLC12A domain-containing protein</fullName>
    </recommendedName>
</protein>
<dbReference type="Gene3D" id="1.20.1740.10">
    <property type="entry name" value="Amino acid/polyamine transporter I"/>
    <property type="match status" value="1"/>
</dbReference>
<evidence type="ECO:0000313" key="8">
    <source>
        <dbReference type="EMBL" id="KAE8967659.1"/>
    </source>
</evidence>
<keyword evidence="4 5" id="KW-0472">Membrane</keyword>
<reference evidence="10 12" key="1">
    <citation type="submission" date="2018-09" db="EMBL/GenBank/DDBJ databases">
        <title>Genomic investigation of the strawberry pathogen Phytophthora fragariae indicates pathogenicity is determined by transcriptional variation in three key races.</title>
        <authorList>
            <person name="Adams T.M."/>
            <person name="Armitage A.D."/>
            <person name="Sobczyk M.K."/>
            <person name="Bates H.J."/>
            <person name="Dunwell J.M."/>
            <person name="Nellist C.F."/>
            <person name="Harrison R.J."/>
        </authorList>
    </citation>
    <scope>NUCLEOTIDE SEQUENCE [LARGE SCALE GENOMIC DNA]</scope>
    <source>
        <strain evidence="8 10">SCRP249</strain>
        <strain evidence="7 12">SCRP324</strain>
        <strain evidence="9 11">SCRP333</strain>
    </source>
</reference>
<evidence type="ECO:0000256" key="5">
    <source>
        <dbReference type="SAM" id="Phobius"/>
    </source>
</evidence>
<dbReference type="Proteomes" id="UP000429607">
    <property type="component" value="Unassembled WGS sequence"/>
</dbReference>
<feature type="signal peptide" evidence="6">
    <location>
        <begin position="1"/>
        <end position="16"/>
    </location>
</feature>
<dbReference type="EMBL" id="QXFU01004722">
    <property type="protein sequence ID" value="KAE8967363.1"/>
    <property type="molecule type" value="Genomic_DNA"/>
</dbReference>
<dbReference type="EMBL" id="QXFT01004772">
    <property type="protein sequence ID" value="KAE9275935.1"/>
    <property type="molecule type" value="Genomic_DNA"/>
</dbReference>
<feature type="chain" id="PRO_5036164147" description="Amino acid permease/ SLC12A domain-containing protein" evidence="6">
    <location>
        <begin position="17"/>
        <end position="175"/>
    </location>
</feature>
<evidence type="ECO:0000256" key="2">
    <source>
        <dbReference type="ARBA" id="ARBA00022692"/>
    </source>
</evidence>
<dbReference type="PANTHER" id="PTHR43243:SF82">
    <property type="entry name" value="CATIONIC AMINO ACID TRANSPORTER C-TERMINAL DOMAIN-CONTAINING PROTEIN"/>
    <property type="match status" value="1"/>
</dbReference>
<evidence type="ECO:0000256" key="4">
    <source>
        <dbReference type="ARBA" id="ARBA00023136"/>
    </source>
</evidence>
<name>A0A6A3HF25_9STRA</name>
<dbReference type="OrthoDB" id="5982228at2759"/>
<dbReference type="InterPro" id="IPR002293">
    <property type="entry name" value="AA/rel_permease1"/>
</dbReference>
<dbReference type="AlphaFoldDB" id="A0A6A3HF25"/>
<sequence length="175" mass="18497">MSKITVVAFIIVVGLANFDAGCISPFEPDQRVVAVHGEDAVAFGWPWVVGTILGTATLSIMATFALVGMQKYTEIDAEEAYGNAFSSVGMDWAVSFVASGEVLTMPITLFIGFMAQPCVQYAMARDGLLPTAFAEVDSKGNLFRGTLLCGVLSRCLCPSTCCGTSSRSASLWPST</sequence>
<evidence type="ECO:0000313" key="11">
    <source>
        <dbReference type="Proteomes" id="UP000434957"/>
    </source>
</evidence>
<keyword evidence="11" id="KW-1185">Reference proteome</keyword>
<feature type="transmembrane region" description="Helical" evidence="5">
    <location>
        <begin position="44"/>
        <end position="67"/>
    </location>
</feature>
<evidence type="ECO:0000256" key="6">
    <source>
        <dbReference type="SAM" id="SignalP"/>
    </source>
</evidence>
<evidence type="ECO:0008006" key="13">
    <source>
        <dbReference type="Google" id="ProtNLM"/>
    </source>
</evidence>
<dbReference type="PANTHER" id="PTHR43243">
    <property type="entry name" value="INNER MEMBRANE TRANSPORTER YGJI-RELATED"/>
    <property type="match status" value="1"/>
</dbReference>
<keyword evidence="3 5" id="KW-1133">Transmembrane helix</keyword>
<gene>
    <name evidence="8" type="ORF">PR001_g28034</name>
    <name evidence="7" type="ORF">PR002_g28083</name>
    <name evidence="9" type="ORF">PR003_g29195</name>
</gene>
<dbReference type="Pfam" id="PF13520">
    <property type="entry name" value="AA_permease_2"/>
    <property type="match status" value="1"/>
</dbReference>
<dbReference type="Proteomes" id="UP000434957">
    <property type="component" value="Unassembled WGS sequence"/>
</dbReference>
<evidence type="ECO:0000313" key="7">
    <source>
        <dbReference type="EMBL" id="KAE8967363.1"/>
    </source>
</evidence>
<dbReference type="Proteomes" id="UP000435112">
    <property type="component" value="Unassembled WGS sequence"/>
</dbReference>
<evidence type="ECO:0000256" key="3">
    <source>
        <dbReference type="ARBA" id="ARBA00022989"/>
    </source>
</evidence>
<evidence type="ECO:0000256" key="1">
    <source>
        <dbReference type="ARBA" id="ARBA00004141"/>
    </source>
</evidence>
<keyword evidence="2 5" id="KW-0812">Transmembrane</keyword>
<dbReference type="EMBL" id="QXFV01004817">
    <property type="protein sequence ID" value="KAE8967659.1"/>
    <property type="molecule type" value="Genomic_DNA"/>
</dbReference>
<dbReference type="GO" id="GO:0015171">
    <property type="term" value="F:amino acid transmembrane transporter activity"/>
    <property type="evidence" value="ECO:0007669"/>
    <property type="project" value="TreeGrafter"/>
</dbReference>
<evidence type="ECO:0000313" key="9">
    <source>
        <dbReference type="EMBL" id="KAE9275935.1"/>
    </source>
</evidence>
<keyword evidence="6" id="KW-0732">Signal</keyword>
<organism evidence="7 12">
    <name type="scientific">Phytophthora rubi</name>
    <dbReference type="NCBI Taxonomy" id="129364"/>
    <lineage>
        <taxon>Eukaryota</taxon>
        <taxon>Sar</taxon>
        <taxon>Stramenopiles</taxon>
        <taxon>Oomycota</taxon>
        <taxon>Peronosporomycetes</taxon>
        <taxon>Peronosporales</taxon>
        <taxon>Peronosporaceae</taxon>
        <taxon>Phytophthora</taxon>
    </lineage>
</organism>
<dbReference type="GO" id="GO:0016020">
    <property type="term" value="C:membrane"/>
    <property type="evidence" value="ECO:0007669"/>
    <property type="project" value="UniProtKB-SubCell"/>
</dbReference>
<evidence type="ECO:0000313" key="12">
    <source>
        <dbReference type="Proteomes" id="UP000435112"/>
    </source>
</evidence>
<comment type="subcellular location">
    <subcellularLocation>
        <location evidence="1">Membrane</location>
        <topology evidence="1">Multi-pass membrane protein</topology>
    </subcellularLocation>
</comment>
<proteinExistence type="predicted"/>